<accession>A0ABR3G3N7</accession>
<keyword evidence="3" id="KW-1185">Reference proteome</keyword>
<dbReference type="Pfam" id="PF10592">
    <property type="entry name" value="AIPR"/>
    <property type="match status" value="1"/>
</dbReference>
<feature type="non-terminal residue" evidence="2">
    <location>
        <position position="328"/>
    </location>
</feature>
<dbReference type="InterPro" id="IPR018891">
    <property type="entry name" value="AIPR_C"/>
</dbReference>
<dbReference type="Proteomes" id="UP001447188">
    <property type="component" value="Unassembled WGS sequence"/>
</dbReference>
<feature type="domain" description="Abortive phage infection protein C-terminal" evidence="1">
    <location>
        <begin position="145"/>
        <end position="308"/>
    </location>
</feature>
<evidence type="ECO:0000313" key="2">
    <source>
        <dbReference type="EMBL" id="KAL0630539.1"/>
    </source>
</evidence>
<dbReference type="EMBL" id="JBBBZM010000532">
    <property type="protein sequence ID" value="KAL0630539.1"/>
    <property type="molecule type" value="Genomic_DNA"/>
</dbReference>
<proteinExistence type="predicted"/>
<comment type="caution">
    <text evidence="2">The sequence shown here is derived from an EMBL/GenBank/DDBJ whole genome shotgun (WGS) entry which is preliminary data.</text>
</comment>
<evidence type="ECO:0000313" key="3">
    <source>
        <dbReference type="Proteomes" id="UP001447188"/>
    </source>
</evidence>
<organism evidence="2 3">
    <name type="scientific">Discina gigas</name>
    <dbReference type="NCBI Taxonomy" id="1032678"/>
    <lineage>
        <taxon>Eukaryota</taxon>
        <taxon>Fungi</taxon>
        <taxon>Dikarya</taxon>
        <taxon>Ascomycota</taxon>
        <taxon>Pezizomycotina</taxon>
        <taxon>Pezizomycetes</taxon>
        <taxon>Pezizales</taxon>
        <taxon>Discinaceae</taxon>
        <taxon>Discina</taxon>
    </lineage>
</organism>
<sequence>MDIDKILSGDACDTQGNEYNGKIKQLQREISQIPDVARYRYKIILLANLTSISPSNLRKFTDGHATEVFDSERTYQELVFPVITGNYFTASDITIPIDLSNKNAGSKISYNVTTRFSDCEITVLFVPTLEVAKMMYKYKNAILKFNPRSYLEHVGQNVNAAIRSTILDSSTNEFALYNNGLTMLSEETNINEKIGQKNKAQLRIKNPQIINGGQTSFTLSRIYSENKDNAEAIFADKEVLLKIITLLDNDSPKNKLALIDEISNATNKQTPVINADRLANEEFHKIIQHRVFEISGLLYERKRGEFADGVKDGYVASGAIIERNLFWR</sequence>
<protein>
    <recommendedName>
        <fullName evidence="1">Abortive phage infection protein C-terminal domain-containing protein</fullName>
    </recommendedName>
</protein>
<gene>
    <name evidence="2" type="ORF">Q9L58_010612</name>
</gene>
<name>A0ABR3G3N7_9PEZI</name>
<reference evidence="2 3" key="1">
    <citation type="submission" date="2024-02" db="EMBL/GenBank/DDBJ databases">
        <title>Discinaceae phylogenomics.</title>
        <authorList>
            <person name="Dirks A.C."/>
            <person name="James T.Y."/>
        </authorList>
    </citation>
    <scope>NUCLEOTIDE SEQUENCE [LARGE SCALE GENOMIC DNA]</scope>
    <source>
        <strain evidence="2 3">ACD0624</strain>
    </source>
</reference>
<evidence type="ECO:0000259" key="1">
    <source>
        <dbReference type="Pfam" id="PF10592"/>
    </source>
</evidence>